<sequence length="84" mass="9639">MEDSIRRSNQTEHTSMSNLMTADYCRCIFLALPARCWLLKCIFHLRAGQHNAIGGIADRTRYRYPLYPVPWGFFGDHPLIPAGV</sequence>
<organism evidence="1 2">
    <name type="scientific">Caerostris darwini</name>
    <dbReference type="NCBI Taxonomy" id="1538125"/>
    <lineage>
        <taxon>Eukaryota</taxon>
        <taxon>Metazoa</taxon>
        <taxon>Ecdysozoa</taxon>
        <taxon>Arthropoda</taxon>
        <taxon>Chelicerata</taxon>
        <taxon>Arachnida</taxon>
        <taxon>Araneae</taxon>
        <taxon>Araneomorphae</taxon>
        <taxon>Entelegynae</taxon>
        <taxon>Araneoidea</taxon>
        <taxon>Araneidae</taxon>
        <taxon>Caerostris</taxon>
    </lineage>
</organism>
<keyword evidence="2" id="KW-1185">Reference proteome</keyword>
<comment type="caution">
    <text evidence="1">The sequence shown here is derived from an EMBL/GenBank/DDBJ whole genome shotgun (WGS) entry which is preliminary data.</text>
</comment>
<reference evidence="1 2" key="1">
    <citation type="submission" date="2021-06" db="EMBL/GenBank/DDBJ databases">
        <title>Caerostris darwini draft genome.</title>
        <authorList>
            <person name="Kono N."/>
            <person name="Arakawa K."/>
        </authorList>
    </citation>
    <scope>NUCLEOTIDE SEQUENCE [LARGE SCALE GENOMIC DNA]</scope>
</reference>
<accession>A0AAV4WEE1</accession>
<proteinExistence type="predicted"/>
<dbReference type="Proteomes" id="UP001054837">
    <property type="component" value="Unassembled WGS sequence"/>
</dbReference>
<gene>
    <name evidence="1" type="ORF">CDAR_368241</name>
</gene>
<dbReference type="EMBL" id="BPLQ01014549">
    <property type="protein sequence ID" value="GIY80738.1"/>
    <property type="molecule type" value="Genomic_DNA"/>
</dbReference>
<evidence type="ECO:0000313" key="1">
    <source>
        <dbReference type="EMBL" id="GIY80738.1"/>
    </source>
</evidence>
<protein>
    <submittedName>
        <fullName evidence="1">Uncharacterized protein</fullName>
    </submittedName>
</protein>
<name>A0AAV4WEE1_9ARAC</name>
<dbReference type="AlphaFoldDB" id="A0AAV4WEE1"/>
<evidence type="ECO:0000313" key="2">
    <source>
        <dbReference type="Proteomes" id="UP001054837"/>
    </source>
</evidence>